<dbReference type="EMBL" id="JANRHA010000001">
    <property type="protein sequence ID" value="MDG3013213.1"/>
    <property type="molecule type" value="Genomic_DNA"/>
</dbReference>
<dbReference type="GO" id="GO:0052816">
    <property type="term" value="F:long-chain fatty acyl-CoA hydrolase activity"/>
    <property type="evidence" value="ECO:0007669"/>
    <property type="project" value="TreeGrafter"/>
</dbReference>
<sequence length="321" mass="34993">MTVAQPTPAAREITLRFLAAPTDVASLGGAVHGGRLLEWIDKAAYACAVGWSGAYCVTAYVGNIRFARPIESGHLVEVTATLIYTGRSSMHIQCSVSSADPKVGVFTEASNCLVVFVATGPDGRPAGVPQWVPVTEHDRVRAAEAAMRIELRADIERAMSEQTYDDDRYAPTSTMRFLAAPTDVNWGGKTHGGTVMRWIDEAAYLCASRWHGGKCISVYAGGVRFYRPIPIGHVVEVEARLLHTGRETMHISVHVRSGDPRTLEMNLTTHCLTVVAALDEAGDATTVRQWVPEADEDVRLDAHARHLIELRSRVHAPAMVR</sequence>
<evidence type="ECO:0000256" key="2">
    <source>
        <dbReference type="ARBA" id="ARBA00022801"/>
    </source>
</evidence>
<dbReference type="Gene3D" id="3.10.129.10">
    <property type="entry name" value="Hotdog Thioesterase"/>
    <property type="match status" value="2"/>
</dbReference>
<accession>A0A9X4LVS4</accession>
<dbReference type="PANTHER" id="PTHR11049">
    <property type="entry name" value="ACYL COENZYME A THIOESTER HYDROLASE"/>
    <property type="match status" value="1"/>
</dbReference>
<evidence type="ECO:0000313" key="6">
    <source>
        <dbReference type="Proteomes" id="UP001152755"/>
    </source>
</evidence>
<dbReference type="Pfam" id="PF03061">
    <property type="entry name" value="4HBT"/>
    <property type="match status" value="2"/>
</dbReference>
<reference evidence="5" key="1">
    <citation type="submission" date="2022-08" db="EMBL/GenBank/DDBJ databases">
        <title>Genome analysis of Corynebacteriales strain.</title>
        <authorList>
            <person name="Lee S.D."/>
        </authorList>
    </citation>
    <scope>NUCLEOTIDE SEQUENCE</scope>
    <source>
        <strain evidence="5">D3-21</strain>
    </source>
</reference>
<gene>
    <name evidence="5" type="ORF">NVS88_01420</name>
</gene>
<dbReference type="InterPro" id="IPR033120">
    <property type="entry name" value="HOTDOG_ACOT"/>
</dbReference>
<dbReference type="GO" id="GO:0006637">
    <property type="term" value="P:acyl-CoA metabolic process"/>
    <property type="evidence" value="ECO:0007669"/>
    <property type="project" value="TreeGrafter"/>
</dbReference>
<organism evidence="5 6">
    <name type="scientific">Speluncibacter jeojiensis</name>
    <dbReference type="NCBI Taxonomy" id="2710754"/>
    <lineage>
        <taxon>Bacteria</taxon>
        <taxon>Bacillati</taxon>
        <taxon>Actinomycetota</taxon>
        <taxon>Actinomycetes</taxon>
        <taxon>Mycobacteriales</taxon>
        <taxon>Speluncibacteraceae</taxon>
        <taxon>Speluncibacter</taxon>
    </lineage>
</organism>
<proteinExistence type="inferred from homology"/>
<comment type="caution">
    <text evidence="5">The sequence shown here is derived from an EMBL/GenBank/DDBJ whole genome shotgun (WGS) entry which is preliminary data.</text>
</comment>
<dbReference type="PANTHER" id="PTHR11049:SF16">
    <property type="entry name" value="PROTEIN VDLD"/>
    <property type="match status" value="1"/>
</dbReference>
<dbReference type="AlphaFoldDB" id="A0A9X4LVS4"/>
<evidence type="ECO:0000259" key="4">
    <source>
        <dbReference type="PROSITE" id="PS51770"/>
    </source>
</evidence>
<protein>
    <submittedName>
        <fullName evidence="5">Acyl-CoA thioesterase</fullName>
    </submittedName>
</protein>
<keyword evidence="2 3" id="KW-0378">Hydrolase</keyword>
<dbReference type="Proteomes" id="UP001152755">
    <property type="component" value="Unassembled WGS sequence"/>
</dbReference>
<dbReference type="CDD" id="cd03442">
    <property type="entry name" value="BFIT_BACH"/>
    <property type="match status" value="2"/>
</dbReference>
<dbReference type="InterPro" id="IPR040170">
    <property type="entry name" value="Cytosol_ACT"/>
</dbReference>
<keyword evidence="6" id="KW-1185">Reference proteome</keyword>
<dbReference type="SUPFAM" id="SSF54637">
    <property type="entry name" value="Thioesterase/thiol ester dehydrase-isomerase"/>
    <property type="match status" value="2"/>
</dbReference>
<dbReference type="PROSITE" id="PS51770">
    <property type="entry name" value="HOTDOG_ACOT"/>
    <property type="match status" value="2"/>
</dbReference>
<evidence type="ECO:0000313" key="5">
    <source>
        <dbReference type="EMBL" id="MDG3013213.1"/>
    </source>
</evidence>
<feature type="domain" description="HotDog ACOT-type" evidence="4">
    <location>
        <begin position="9"/>
        <end position="122"/>
    </location>
</feature>
<evidence type="ECO:0000256" key="1">
    <source>
        <dbReference type="ARBA" id="ARBA00010458"/>
    </source>
</evidence>
<name>A0A9X4LVS4_9ACTN</name>
<dbReference type="InterPro" id="IPR006683">
    <property type="entry name" value="Thioestr_dom"/>
</dbReference>
<dbReference type="InterPro" id="IPR029069">
    <property type="entry name" value="HotDog_dom_sf"/>
</dbReference>
<dbReference type="RefSeq" id="WP_332518986.1">
    <property type="nucleotide sequence ID" value="NZ_JANRHA010000001.1"/>
</dbReference>
<evidence type="ECO:0000256" key="3">
    <source>
        <dbReference type="PROSITE-ProRule" id="PRU01106"/>
    </source>
</evidence>
<comment type="similarity">
    <text evidence="1">Belongs to the acyl coenzyme A hydrolase family.</text>
</comment>
<dbReference type="GO" id="GO:0005829">
    <property type="term" value="C:cytosol"/>
    <property type="evidence" value="ECO:0007669"/>
    <property type="project" value="TreeGrafter"/>
</dbReference>
<feature type="domain" description="HotDog ACOT-type" evidence="4">
    <location>
        <begin position="169"/>
        <end position="281"/>
    </location>
</feature>